<keyword evidence="1" id="KW-0378">Hydrolase</keyword>
<accession>A0A561TSD3</accession>
<dbReference type="RefSeq" id="WP_145909274.1">
    <property type="nucleotide sequence ID" value="NZ_BAAAMZ010000001.1"/>
</dbReference>
<dbReference type="GO" id="GO:0008967">
    <property type="term" value="F:phosphoglycolate phosphatase activity"/>
    <property type="evidence" value="ECO:0007669"/>
    <property type="project" value="TreeGrafter"/>
</dbReference>
<dbReference type="InterPro" id="IPR050155">
    <property type="entry name" value="HAD-like_hydrolase_sf"/>
</dbReference>
<evidence type="ECO:0000313" key="1">
    <source>
        <dbReference type="EMBL" id="TWF90023.1"/>
    </source>
</evidence>
<dbReference type="InterPro" id="IPR023214">
    <property type="entry name" value="HAD_sf"/>
</dbReference>
<name>A0A561TSD3_9ACTN</name>
<keyword evidence="2" id="KW-1185">Reference proteome</keyword>
<dbReference type="Proteomes" id="UP000317940">
    <property type="component" value="Unassembled WGS sequence"/>
</dbReference>
<dbReference type="OrthoDB" id="9781769at2"/>
<protein>
    <submittedName>
        <fullName evidence="1">Phosphoglycolate phosphatase-like HAD superfamily hydrolase</fullName>
    </submittedName>
</protein>
<dbReference type="SFLD" id="SFLDG01129">
    <property type="entry name" value="C1.5:_HAD__Beta-PGM__Phosphata"/>
    <property type="match status" value="1"/>
</dbReference>
<proteinExistence type="predicted"/>
<dbReference type="EMBL" id="VIWT01000003">
    <property type="protein sequence ID" value="TWF90023.1"/>
    <property type="molecule type" value="Genomic_DNA"/>
</dbReference>
<organism evidence="1 2">
    <name type="scientific">Kitasatospora viridis</name>
    <dbReference type="NCBI Taxonomy" id="281105"/>
    <lineage>
        <taxon>Bacteria</taxon>
        <taxon>Bacillati</taxon>
        <taxon>Actinomycetota</taxon>
        <taxon>Actinomycetes</taxon>
        <taxon>Kitasatosporales</taxon>
        <taxon>Streptomycetaceae</taxon>
        <taxon>Kitasatospora</taxon>
    </lineage>
</organism>
<dbReference type="Gene3D" id="3.40.50.1000">
    <property type="entry name" value="HAD superfamily/HAD-like"/>
    <property type="match status" value="1"/>
</dbReference>
<dbReference type="SFLD" id="SFLDS00003">
    <property type="entry name" value="Haloacid_Dehalogenase"/>
    <property type="match status" value="1"/>
</dbReference>
<evidence type="ECO:0000313" key="2">
    <source>
        <dbReference type="Proteomes" id="UP000317940"/>
    </source>
</evidence>
<dbReference type="SUPFAM" id="SSF56784">
    <property type="entry name" value="HAD-like"/>
    <property type="match status" value="1"/>
</dbReference>
<dbReference type="PANTHER" id="PTHR43434">
    <property type="entry name" value="PHOSPHOGLYCOLATE PHOSPHATASE"/>
    <property type="match status" value="1"/>
</dbReference>
<dbReference type="InterPro" id="IPR023198">
    <property type="entry name" value="PGP-like_dom2"/>
</dbReference>
<dbReference type="Gene3D" id="1.10.150.240">
    <property type="entry name" value="Putative phosphatase, domain 2"/>
    <property type="match status" value="1"/>
</dbReference>
<reference evidence="1 2" key="1">
    <citation type="submission" date="2019-06" db="EMBL/GenBank/DDBJ databases">
        <title>Sequencing the genomes of 1000 actinobacteria strains.</title>
        <authorList>
            <person name="Klenk H.-P."/>
        </authorList>
    </citation>
    <scope>NUCLEOTIDE SEQUENCE [LARGE SCALE GENOMIC DNA]</scope>
    <source>
        <strain evidence="1 2">DSM 44826</strain>
    </source>
</reference>
<comment type="caution">
    <text evidence="1">The sequence shown here is derived from an EMBL/GenBank/DDBJ whole genome shotgun (WGS) entry which is preliminary data.</text>
</comment>
<dbReference type="PANTHER" id="PTHR43434:SF1">
    <property type="entry name" value="PHOSPHOGLYCOLATE PHOSPHATASE"/>
    <property type="match status" value="1"/>
</dbReference>
<dbReference type="Pfam" id="PF12710">
    <property type="entry name" value="HAD"/>
    <property type="match status" value="1"/>
</dbReference>
<dbReference type="AlphaFoldDB" id="A0A561TSD3"/>
<gene>
    <name evidence="1" type="ORF">FHX73_1367</name>
</gene>
<dbReference type="InterPro" id="IPR036412">
    <property type="entry name" value="HAD-like_sf"/>
</dbReference>
<sequence>MPEKVLVLWDIDRTLLYVGTTDRRVYQDAFARVVGRPAERLPARGTGVTMPLAVRELLRANGVTGEAEVERLADRVIELMPELLESRVPEMRQEGQVMVGAEAALRAVWAADALVPGVLTGNLRRSAEIKLGVFSLDGFVDTEVGAYASDDAHRPALVSIAQQRAAAKYGTRFARDNTVIIGDSLEDVRTGLLGGAKVIGVASGTVGARDLADAGADRVVADLLNPRLLLKSIADLTSAARREQKAGDAG</sequence>
<dbReference type="GO" id="GO:0006281">
    <property type="term" value="P:DNA repair"/>
    <property type="evidence" value="ECO:0007669"/>
    <property type="project" value="TreeGrafter"/>
</dbReference>
<dbReference type="GO" id="GO:0005829">
    <property type="term" value="C:cytosol"/>
    <property type="evidence" value="ECO:0007669"/>
    <property type="project" value="TreeGrafter"/>
</dbReference>